<dbReference type="GO" id="GO:0016616">
    <property type="term" value="F:oxidoreductase activity, acting on the CH-OH group of donors, NAD or NADP as acceptor"/>
    <property type="evidence" value="ECO:0007669"/>
    <property type="project" value="UniProtKB-ARBA"/>
</dbReference>
<feature type="domain" description="Enoyl reductase (ER)" evidence="7">
    <location>
        <begin position="13"/>
        <end position="358"/>
    </location>
</feature>
<dbReference type="SUPFAM" id="SSF50129">
    <property type="entry name" value="GroES-like"/>
    <property type="match status" value="1"/>
</dbReference>
<dbReference type="InterPro" id="IPR013154">
    <property type="entry name" value="ADH-like_N"/>
</dbReference>
<keyword evidence="4 6" id="KW-0862">Zinc</keyword>
<comment type="cofactor">
    <cofactor evidence="1 6">
        <name>Zn(2+)</name>
        <dbReference type="ChEBI" id="CHEBI:29105"/>
    </cofactor>
</comment>
<dbReference type="Gene3D" id="3.90.180.10">
    <property type="entry name" value="Medium-chain alcohol dehydrogenases, catalytic domain"/>
    <property type="match status" value="1"/>
</dbReference>
<keyword evidence="9" id="KW-1185">Reference proteome</keyword>
<dbReference type="Gene3D" id="3.40.50.720">
    <property type="entry name" value="NAD(P)-binding Rossmann-like Domain"/>
    <property type="match status" value="1"/>
</dbReference>
<dbReference type="eggNOG" id="COG1062">
    <property type="taxonomic scope" value="Bacteria"/>
</dbReference>
<dbReference type="AlphaFoldDB" id="X7EJX3"/>
<dbReference type="Proteomes" id="UP000022447">
    <property type="component" value="Unassembled WGS sequence"/>
</dbReference>
<dbReference type="InterPro" id="IPR020843">
    <property type="entry name" value="ER"/>
</dbReference>
<dbReference type="SUPFAM" id="SSF51735">
    <property type="entry name" value="NAD(P)-binding Rossmann-fold domains"/>
    <property type="match status" value="1"/>
</dbReference>
<comment type="caution">
    <text evidence="8">The sequence shown here is derived from an EMBL/GenBank/DDBJ whole genome shotgun (WGS) entry which is preliminary data.</text>
</comment>
<dbReference type="PANTHER" id="PTHR43350:SF21">
    <property type="entry name" value="S-NITROSOMYCOTHIOL REDUCTASE MSCR"/>
    <property type="match status" value="1"/>
</dbReference>
<comment type="similarity">
    <text evidence="2 6">Belongs to the zinc-containing alcohol dehydrogenase family.</text>
</comment>
<dbReference type="InterPro" id="IPR002328">
    <property type="entry name" value="ADH_Zn_CS"/>
</dbReference>
<evidence type="ECO:0000256" key="1">
    <source>
        <dbReference type="ARBA" id="ARBA00001947"/>
    </source>
</evidence>
<dbReference type="Pfam" id="PF00107">
    <property type="entry name" value="ADH_zinc_N"/>
    <property type="match status" value="1"/>
</dbReference>
<dbReference type="SMART" id="SM00829">
    <property type="entry name" value="PKS_ER"/>
    <property type="match status" value="1"/>
</dbReference>
<keyword evidence="3 6" id="KW-0479">Metal-binding</keyword>
<sequence>MPRIRAAICTAFGEPLEIEDLDLRAPGPGEIEVEIEAVAICHSDIHYAEGGFRSRLPAVLGHEAAGRVTAHGPGVTGPEIGTRVVVTLVRFCGACPTCLSGSPTICRDFDRAPTPLSRPDGEPVWNEMETGAFAERVVVAASQCVAVSDDLPADRAALLGCGVVTGVGAVVNAGKLRPGEDVVVIGAGGVGLNAIQGARIAGARRIVAVDMSEAKLDDARAFGATDGVLATETAPWKRAAKILGRQADLVVVTVGSTQAYDAAPRYLGWGGRLVMVGMPHAGATASYEPLRTAFTGQSLIGSKMGDTVIGRDIPWMADLYLQGRLELDALISRRWSLDEINSVIADTAAGGARRNVVLMR</sequence>
<evidence type="ECO:0000256" key="3">
    <source>
        <dbReference type="ARBA" id="ARBA00022723"/>
    </source>
</evidence>
<evidence type="ECO:0000259" key="7">
    <source>
        <dbReference type="SMART" id="SM00829"/>
    </source>
</evidence>
<dbReference type="PROSITE" id="PS00059">
    <property type="entry name" value="ADH_ZINC"/>
    <property type="match status" value="1"/>
</dbReference>
<dbReference type="EMBL" id="JALZ01000002">
    <property type="protein sequence ID" value="ETX16200.1"/>
    <property type="molecule type" value="Genomic_DNA"/>
</dbReference>
<dbReference type="Pfam" id="PF08240">
    <property type="entry name" value="ADH_N"/>
    <property type="match status" value="1"/>
</dbReference>
<dbReference type="PATRIC" id="fig|1449350.3.peg.760"/>
<organism evidence="8 9">
    <name type="scientific">Roseivivax halodurans JCM 10272</name>
    <dbReference type="NCBI Taxonomy" id="1449350"/>
    <lineage>
        <taxon>Bacteria</taxon>
        <taxon>Pseudomonadati</taxon>
        <taxon>Pseudomonadota</taxon>
        <taxon>Alphaproteobacteria</taxon>
        <taxon>Rhodobacterales</taxon>
        <taxon>Roseobacteraceae</taxon>
        <taxon>Roseivivax</taxon>
    </lineage>
</organism>
<proteinExistence type="inferred from homology"/>
<evidence type="ECO:0000256" key="2">
    <source>
        <dbReference type="ARBA" id="ARBA00008072"/>
    </source>
</evidence>
<evidence type="ECO:0000256" key="4">
    <source>
        <dbReference type="ARBA" id="ARBA00022833"/>
    </source>
</evidence>
<name>X7EJX3_9RHOB</name>
<dbReference type="InterPro" id="IPR013149">
    <property type="entry name" value="ADH-like_C"/>
</dbReference>
<dbReference type="GO" id="GO:0008270">
    <property type="term" value="F:zinc ion binding"/>
    <property type="evidence" value="ECO:0007669"/>
    <property type="project" value="InterPro"/>
</dbReference>
<reference evidence="8 9" key="1">
    <citation type="submission" date="2014-01" db="EMBL/GenBank/DDBJ databases">
        <title>Roseivivax halodurans JCM 10272 Genome Sequencing.</title>
        <authorList>
            <person name="Lai Q."/>
            <person name="Li G."/>
            <person name="Shao Z."/>
        </authorList>
    </citation>
    <scope>NUCLEOTIDE SEQUENCE [LARGE SCALE GENOMIC DNA]</scope>
    <source>
        <strain evidence="8 9">JCM 10272</strain>
    </source>
</reference>
<evidence type="ECO:0000256" key="6">
    <source>
        <dbReference type="RuleBase" id="RU361277"/>
    </source>
</evidence>
<evidence type="ECO:0000313" key="9">
    <source>
        <dbReference type="Proteomes" id="UP000022447"/>
    </source>
</evidence>
<dbReference type="InterPro" id="IPR036291">
    <property type="entry name" value="NAD(P)-bd_dom_sf"/>
</dbReference>
<evidence type="ECO:0000313" key="8">
    <source>
        <dbReference type="EMBL" id="ETX16200.1"/>
    </source>
</evidence>
<dbReference type="OrthoDB" id="9770544at2"/>
<dbReference type="InterPro" id="IPR011032">
    <property type="entry name" value="GroES-like_sf"/>
</dbReference>
<keyword evidence="5" id="KW-0560">Oxidoreductase</keyword>
<dbReference type="STRING" id="1449350.OCH239_08565"/>
<dbReference type="PANTHER" id="PTHR43350">
    <property type="entry name" value="NAD-DEPENDENT ALCOHOL DEHYDROGENASE"/>
    <property type="match status" value="1"/>
</dbReference>
<protein>
    <submittedName>
        <fullName evidence="8">Zinc-binding dehydrogenase</fullName>
    </submittedName>
</protein>
<accession>X7EJX3</accession>
<evidence type="ECO:0000256" key="5">
    <source>
        <dbReference type="ARBA" id="ARBA00023002"/>
    </source>
</evidence>
<gene>
    <name evidence="8" type="ORF">OCH239_08565</name>
</gene>
<dbReference type="RefSeq" id="WP_037258823.1">
    <property type="nucleotide sequence ID" value="NZ_JALZ01000002.1"/>
</dbReference>